<keyword evidence="2" id="KW-1185">Reference proteome</keyword>
<evidence type="ECO:0000313" key="2">
    <source>
        <dbReference type="Proteomes" id="UP000654075"/>
    </source>
</evidence>
<proteinExistence type="predicted"/>
<dbReference type="Proteomes" id="UP000654075">
    <property type="component" value="Unassembled WGS sequence"/>
</dbReference>
<evidence type="ECO:0000313" key="1">
    <source>
        <dbReference type="EMBL" id="CAE8640806.1"/>
    </source>
</evidence>
<sequence length="175" mass="19662">MAIDGLLLPQGFVKIAVLGKDAVYVSREAMADLPARLQLPQNINWNEPGSDSDTNEYMRFQRLFGAEGDLDVDVGDQRLLNETEITRQWARTEAANDESLNEMMKLDNESAIGGMLSDKQKETMEREDMQAILRDAQELQSSERLRDKIKELVAAGVVRHAIIEKFLGVSPETPQ</sequence>
<gene>
    <name evidence="1" type="ORF">PGLA1383_LOCUS55568</name>
</gene>
<reference evidence="1" key="1">
    <citation type="submission" date="2021-02" db="EMBL/GenBank/DDBJ databases">
        <authorList>
            <person name="Dougan E. K."/>
            <person name="Rhodes N."/>
            <person name="Thang M."/>
            <person name="Chan C."/>
        </authorList>
    </citation>
    <scope>NUCLEOTIDE SEQUENCE</scope>
</reference>
<organism evidence="1 2">
    <name type="scientific">Polarella glacialis</name>
    <name type="common">Dinoflagellate</name>
    <dbReference type="NCBI Taxonomy" id="89957"/>
    <lineage>
        <taxon>Eukaryota</taxon>
        <taxon>Sar</taxon>
        <taxon>Alveolata</taxon>
        <taxon>Dinophyceae</taxon>
        <taxon>Suessiales</taxon>
        <taxon>Suessiaceae</taxon>
        <taxon>Polarella</taxon>
    </lineage>
</organism>
<dbReference type="AlphaFoldDB" id="A0A813HSU3"/>
<name>A0A813HSU3_POLGL</name>
<accession>A0A813HSU3</accession>
<protein>
    <submittedName>
        <fullName evidence="1">Uncharacterized protein</fullName>
    </submittedName>
</protein>
<comment type="caution">
    <text evidence="1">The sequence shown here is derived from an EMBL/GenBank/DDBJ whole genome shotgun (WGS) entry which is preliminary data.</text>
</comment>
<dbReference type="EMBL" id="CAJNNV010032708">
    <property type="protein sequence ID" value="CAE8640806.1"/>
    <property type="molecule type" value="Genomic_DNA"/>
</dbReference>